<reference evidence="2 3" key="1">
    <citation type="journal article" date="2022" name="Nat. Genet.">
        <title>Improved pea reference genome and pan-genome highlight genomic features and evolutionary characteristics.</title>
        <authorList>
            <person name="Yang T."/>
            <person name="Liu R."/>
            <person name="Luo Y."/>
            <person name="Hu S."/>
            <person name="Wang D."/>
            <person name="Wang C."/>
            <person name="Pandey M.K."/>
            <person name="Ge S."/>
            <person name="Xu Q."/>
            <person name="Li N."/>
            <person name="Li G."/>
            <person name="Huang Y."/>
            <person name="Saxena R.K."/>
            <person name="Ji Y."/>
            <person name="Li M."/>
            <person name="Yan X."/>
            <person name="He Y."/>
            <person name="Liu Y."/>
            <person name="Wang X."/>
            <person name="Xiang C."/>
            <person name="Varshney R.K."/>
            <person name="Ding H."/>
            <person name="Gao S."/>
            <person name="Zong X."/>
        </authorList>
    </citation>
    <scope>NUCLEOTIDE SEQUENCE [LARGE SCALE GENOMIC DNA]</scope>
    <source>
        <strain evidence="2 3">cv. Zhongwan 6</strain>
    </source>
</reference>
<name>A0A9D4WN88_PEA</name>
<sequence>MPYPHHDPIKPAPLKTPYLPLDDKEELQATLERVEKERDAWKDKAQIPQSSGAWKGLVDSLVKEKAFMQKAYEERIERLEGQLLLVYARPDDTCCLSWSSLLTVASRQQIHFKLTHNYNTRANYKRRMKITDNENRELKAQVDRLSAMVETLISNQAAQAAQLQTSQAQVAEAQDAQIQAQAQAAEMRNQMLTSRLQAEEAQARAQVHNSRQTSAQNQPQIQNQTTAAPVTTVITSEINAVPVTSVTITASRPWEIPRDLNQDRYQQEFVPPNAPVFTNVPLVVHYTPHLGEPVYHGPTPIKSRGCRKIQDDLQGVLDQGLIQISRQVSSPESQEQEVNVIIPCFNIPEKVEIAYHPREPVVICPPGPMPYTSDKAVPYRYAATIIENGKEVEIKTLASVTNIAANSRMTRSGRVFAPPVIPSRNVEKDPVVVVPVTREAEGQTSNSTLDKETDELLRIIKLSDYKVKASPFFYGILSRDRLLKKPGYGALVPIPQQVFVLLPNESQCKSPASPYAAVNIFSYS</sequence>
<evidence type="ECO:0000313" key="2">
    <source>
        <dbReference type="EMBL" id="KAI5404583.1"/>
    </source>
</evidence>
<dbReference type="Proteomes" id="UP001058974">
    <property type="component" value="Chromosome 5"/>
</dbReference>
<organism evidence="2 3">
    <name type="scientific">Pisum sativum</name>
    <name type="common">Garden pea</name>
    <name type="synonym">Lathyrus oleraceus</name>
    <dbReference type="NCBI Taxonomy" id="3888"/>
    <lineage>
        <taxon>Eukaryota</taxon>
        <taxon>Viridiplantae</taxon>
        <taxon>Streptophyta</taxon>
        <taxon>Embryophyta</taxon>
        <taxon>Tracheophyta</taxon>
        <taxon>Spermatophyta</taxon>
        <taxon>Magnoliopsida</taxon>
        <taxon>eudicotyledons</taxon>
        <taxon>Gunneridae</taxon>
        <taxon>Pentapetalae</taxon>
        <taxon>rosids</taxon>
        <taxon>fabids</taxon>
        <taxon>Fabales</taxon>
        <taxon>Fabaceae</taxon>
        <taxon>Papilionoideae</taxon>
        <taxon>50 kb inversion clade</taxon>
        <taxon>NPAAA clade</taxon>
        <taxon>Hologalegina</taxon>
        <taxon>IRL clade</taxon>
        <taxon>Fabeae</taxon>
        <taxon>Lathyrus</taxon>
    </lineage>
</organism>
<keyword evidence="1" id="KW-0175">Coiled coil</keyword>
<dbReference type="EMBL" id="JAMSHJ010000005">
    <property type="protein sequence ID" value="KAI5404583.1"/>
    <property type="molecule type" value="Genomic_DNA"/>
</dbReference>
<keyword evidence="3" id="KW-1185">Reference proteome</keyword>
<evidence type="ECO:0000313" key="3">
    <source>
        <dbReference type="Proteomes" id="UP001058974"/>
    </source>
</evidence>
<protein>
    <submittedName>
        <fullName evidence="2">Uncharacterized protein</fullName>
    </submittedName>
</protein>
<evidence type="ECO:0000256" key="1">
    <source>
        <dbReference type="SAM" id="Coils"/>
    </source>
</evidence>
<dbReference type="Gramene" id="Psat05G0165800-T1">
    <property type="protein sequence ID" value="KAI5404583.1"/>
    <property type="gene ID" value="KIW84_051658"/>
</dbReference>
<accession>A0A9D4WN88</accession>
<gene>
    <name evidence="2" type="ORF">KIW84_051658</name>
</gene>
<dbReference type="AlphaFoldDB" id="A0A9D4WN88"/>
<feature type="coiled-coil region" evidence="1">
    <location>
        <begin position="121"/>
        <end position="204"/>
    </location>
</feature>
<proteinExistence type="predicted"/>
<comment type="caution">
    <text evidence="2">The sequence shown here is derived from an EMBL/GenBank/DDBJ whole genome shotgun (WGS) entry which is preliminary data.</text>
</comment>